<reference evidence="4 5" key="1">
    <citation type="journal article" date="2023" name="Elife">
        <title>Identification of key yeast species and microbe-microbe interactions impacting larval growth of Drosophila in the wild.</title>
        <authorList>
            <person name="Mure A."/>
            <person name="Sugiura Y."/>
            <person name="Maeda R."/>
            <person name="Honda K."/>
            <person name="Sakurai N."/>
            <person name="Takahashi Y."/>
            <person name="Watada M."/>
            <person name="Katoh T."/>
            <person name="Gotoh A."/>
            <person name="Gotoh Y."/>
            <person name="Taniguchi I."/>
            <person name="Nakamura K."/>
            <person name="Hayashi T."/>
            <person name="Katayama T."/>
            <person name="Uemura T."/>
            <person name="Hattori Y."/>
        </authorList>
    </citation>
    <scope>NUCLEOTIDE SEQUENCE [LARGE SCALE GENOMIC DNA]</scope>
    <source>
        <strain evidence="4 5">KH-74</strain>
    </source>
</reference>
<evidence type="ECO:0000313" key="4">
    <source>
        <dbReference type="EMBL" id="GMM55976.1"/>
    </source>
</evidence>
<evidence type="ECO:0000256" key="2">
    <source>
        <dbReference type="ARBA" id="ARBA00023002"/>
    </source>
</evidence>
<evidence type="ECO:0000256" key="1">
    <source>
        <dbReference type="ARBA" id="ARBA00006252"/>
    </source>
</evidence>
<keyword evidence="5" id="KW-1185">Reference proteome</keyword>
<organism evidence="4 5">
    <name type="scientific">Maudiozyma humilis</name>
    <name type="common">Sour dough yeast</name>
    <name type="synonym">Kazachstania humilis</name>
    <dbReference type="NCBI Taxonomy" id="51915"/>
    <lineage>
        <taxon>Eukaryota</taxon>
        <taxon>Fungi</taxon>
        <taxon>Dikarya</taxon>
        <taxon>Ascomycota</taxon>
        <taxon>Saccharomycotina</taxon>
        <taxon>Saccharomycetes</taxon>
        <taxon>Saccharomycetales</taxon>
        <taxon>Saccharomycetaceae</taxon>
        <taxon>Maudiozyma</taxon>
    </lineage>
</organism>
<dbReference type="EMBL" id="BTGD01000006">
    <property type="protein sequence ID" value="GMM55976.1"/>
    <property type="molecule type" value="Genomic_DNA"/>
</dbReference>
<dbReference type="PANTHER" id="PTHR10204">
    <property type="entry name" value="NAD P H OXIDOREDUCTASE-RELATED"/>
    <property type="match status" value="1"/>
</dbReference>
<dbReference type="GO" id="GO:0003955">
    <property type="term" value="F:NAD(P)H dehydrogenase (quinone) activity"/>
    <property type="evidence" value="ECO:0007669"/>
    <property type="project" value="TreeGrafter"/>
</dbReference>
<dbReference type="AlphaFoldDB" id="A0AAV5RYZ9"/>
<accession>A0AAV5RYZ9</accession>
<sequence>MKVLIIIAHPDKRSLNHAILKSTVDYLKEKDHEVKVTDLYEQQWKAGVDSKDFLDKEDGARLFAMRDSGTAYLSGMLSEDIKAEQAKVDWADIIVFQFPMWWYSMPALMKGWVDRVFTKEFSYTGEKMFNTAPLAGKKAFIVSTVGVPRGSYTTGQLGDINDVFFPIQQGTFALIGFQTLPPIIGYMADSRKSNCFGEITQEIRDRFENIDTVEPLKTSSGYTPSE</sequence>
<dbReference type="InterPro" id="IPR029039">
    <property type="entry name" value="Flavoprotein-like_sf"/>
</dbReference>
<dbReference type="Gene3D" id="3.40.50.360">
    <property type="match status" value="1"/>
</dbReference>
<feature type="domain" description="Flavodoxin-like fold" evidence="3">
    <location>
        <begin position="1"/>
        <end position="191"/>
    </location>
</feature>
<evidence type="ECO:0000259" key="3">
    <source>
        <dbReference type="Pfam" id="PF02525"/>
    </source>
</evidence>
<comment type="similarity">
    <text evidence="1">Belongs to the NAD(P)H dehydrogenase (quinone) family.</text>
</comment>
<gene>
    <name evidence="4" type="ORF">DAKH74_025920</name>
</gene>
<dbReference type="Proteomes" id="UP001377567">
    <property type="component" value="Unassembled WGS sequence"/>
</dbReference>
<proteinExistence type="inferred from homology"/>
<evidence type="ECO:0000313" key="5">
    <source>
        <dbReference type="Proteomes" id="UP001377567"/>
    </source>
</evidence>
<protein>
    <recommendedName>
        <fullName evidence="3">Flavodoxin-like fold domain-containing protein</fullName>
    </recommendedName>
</protein>
<comment type="caution">
    <text evidence="4">The sequence shown here is derived from an EMBL/GenBank/DDBJ whole genome shotgun (WGS) entry which is preliminary data.</text>
</comment>
<dbReference type="PANTHER" id="PTHR10204:SF34">
    <property type="entry name" value="NAD(P)H DEHYDROGENASE [QUINONE] 1 ISOFORM 1"/>
    <property type="match status" value="1"/>
</dbReference>
<dbReference type="InterPro" id="IPR003680">
    <property type="entry name" value="Flavodoxin_fold"/>
</dbReference>
<keyword evidence="2" id="KW-0560">Oxidoreductase</keyword>
<dbReference type="GO" id="GO:0005829">
    <property type="term" value="C:cytosol"/>
    <property type="evidence" value="ECO:0007669"/>
    <property type="project" value="TreeGrafter"/>
</dbReference>
<dbReference type="SUPFAM" id="SSF52218">
    <property type="entry name" value="Flavoproteins"/>
    <property type="match status" value="1"/>
</dbReference>
<dbReference type="Pfam" id="PF02525">
    <property type="entry name" value="Flavodoxin_2"/>
    <property type="match status" value="1"/>
</dbReference>
<dbReference type="InterPro" id="IPR051545">
    <property type="entry name" value="NAD(P)H_dehydrogenase_qn"/>
</dbReference>
<name>A0AAV5RYZ9_MAUHU</name>